<dbReference type="EnsemblProtists" id="EOD37115">
    <property type="protein sequence ID" value="EOD37115"/>
    <property type="gene ID" value="EMIHUDRAFT_454946"/>
</dbReference>
<protein>
    <submittedName>
        <fullName evidence="2">Uncharacterized protein</fullName>
    </submittedName>
</protein>
<proteinExistence type="predicted"/>
<dbReference type="HOGENOM" id="CLU_1028334_0_0_1"/>
<evidence type="ECO:0000313" key="2">
    <source>
        <dbReference type="EnsemblProtists" id="EOD37115"/>
    </source>
</evidence>
<name>A0A0D3KMY0_EMIH1</name>
<dbReference type="RefSeq" id="XP_005789544.1">
    <property type="nucleotide sequence ID" value="XM_005789487.1"/>
</dbReference>
<reference evidence="2" key="2">
    <citation type="submission" date="2024-10" db="UniProtKB">
        <authorList>
            <consortium name="EnsemblProtists"/>
        </authorList>
    </citation>
    <scope>IDENTIFICATION</scope>
</reference>
<keyword evidence="3" id="KW-1185">Reference proteome</keyword>
<evidence type="ECO:0000256" key="1">
    <source>
        <dbReference type="SAM" id="MobiDB-lite"/>
    </source>
</evidence>
<evidence type="ECO:0000313" key="3">
    <source>
        <dbReference type="Proteomes" id="UP000013827"/>
    </source>
</evidence>
<feature type="compositionally biased region" description="Low complexity" evidence="1">
    <location>
        <begin position="242"/>
        <end position="262"/>
    </location>
</feature>
<reference evidence="3" key="1">
    <citation type="journal article" date="2013" name="Nature">
        <title>Pan genome of the phytoplankton Emiliania underpins its global distribution.</title>
        <authorList>
            <person name="Read B.A."/>
            <person name="Kegel J."/>
            <person name="Klute M.J."/>
            <person name="Kuo A."/>
            <person name="Lefebvre S.C."/>
            <person name="Maumus F."/>
            <person name="Mayer C."/>
            <person name="Miller J."/>
            <person name="Monier A."/>
            <person name="Salamov A."/>
            <person name="Young J."/>
            <person name="Aguilar M."/>
            <person name="Claverie J.M."/>
            <person name="Frickenhaus S."/>
            <person name="Gonzalez K."/>
            <person name="Herman E.K."/>
            <person name="Lin Y.C."/>
            <person name="Napier J."/>
            <person name="Ogata H."/>
            <person name="Sarno A.F."/>
            <person name="Shmutz J."/>
            <person name="Schroeder D."/>
            <person name="de Vargas C."/>
            <person name="Verret F."/>
            <person name="von Dassow P."/>
            <person name="Valentin K."/>
            <person name="Van de Peer Y."/>
            <person name="Wheeler G."/>
            <person name="Dacks J.B."/>
            <person name="Delwiche C.F."/>
            <person name="Dyhrman S.T."/>
            <person name="Glockner G."/>
            <person name="John U."/>
            <person name="Richards T."/>
            <person name="Worden A.Z."/>
            <person name="Zhang X."/>
            <person name="Grigoriev I.V."/>
            <person name="Allen A.E."/>
            <person name="Bidle K."/>
            <person name="Borodovsky M."/>
            <person name="Bowler C."/>
            <person name="Brownlee C."/>
            <person name="Cock J.M."/>
            <person name="Elias M."/>
            <person name="Gladyshev V.N."/>
            <person name="Groth M."/>
            <person name="Guda C."/>
            <person name="Hadaegh A."/>
            <person name="Iglesias-Rodriguez M.D."/>
            <person name="Jenkins J."/>
            <person name="Jones B.M."/>
            <person name="Lawson T."/>
            <person name="Leese F."/>
            <person name="Lindquist E."/>
            <person name="Lobanov A."/>
            <person name="Lomsadze A."/>
            <person name="Malik S.B."/>
            <person name="Marsh M.E."/>
            <person name="Mackinder L."/>
            <person name="Mock T."/>
            <person name="Mueller-Roeber B."/>
            <person name="Pagarete A."/>
            <person name="Parker M."/>
            <person name="Probert I."/>
            <person name="Quesneville H."/>
            <person name="Raines C."/>
            <person name="Rensing S.A."/>
            <person name="Riano-Pachon D.M."/>
            <person name="Richier S."/>
            <person name="Rokitta S."/>
            <person name="Shiraiwa Y."/>
            <person name="Soanes D.M."/>
            <person name="van der Giezen M."/>
            <person name="Wahlund T.M."/>
            <person name="Williams B."/>
            <person name="Wilson W."/>
            <person name="Wolfe G."/>
            <person name="Wurch L.L."/>
        </authorList>
    </citation>
    <scope>NUCLEOTIDE SEQUENCE</scope>
</reference>
<dbReference type="AlphaFoldDB" id="A0A0D3KMY0"/>
<dbReference type="GeneID" id="17282467"/>
<accession>A0A0D3KMY0</accession>
<feature type="region of interest" description="Disordered" evidence="1">
    <location>
        <begin position="195"/>
        <end position="271"/>
    </location>
</feature>
<dbReference type="PaxDb" id="2903-EOD37115"/>
<organism evidence="2 3">
    <name type="scientific">Emiliania huxleyi (strain CCMP1516)</name>
    <dbReference type="NCBI Taxonomy" id="280463"/>
    <lineage>
        <taxon>Eukaryota</taxon>
        <taxon>Haptista</taxon>
        <taxon>Haptophyta</taxon>
        <taxon>Prymnesiophyceae</taxon>
        <taxon>Isochrysidales</taxon>
        <taxon>Noelaerhabdaceae</taxon>
        <taxon>Emiliania</taxon>
    </lineage>
</organism>
<sequence>MDSAALRTITLDHRQYFVAASAVPGGGVQVALTDGADSWSGTLPASELTPPNRMDAADYARRLRDGLLGRASAVGDHLELELVPPSERKLVWRASAIRLPAEGSPGETARAMAARLARHVSELQAEVEDGDEAERRLADEAGQVHALRAGVLCAQAEAVPEARKAMMEALNRIKLRCSRLDAALERYERGGDSFGALSEAEGSPSESDHESGGGAARREGVRGGGAGSLKRPACTGQTSNKRPATLANETAAAAAARPADLAMSESLADML</sequence>
<dbReference type="Proteomes" id="UP000013827">
    <property type="component" value="Unassembled WGS sequence"/>
</dbReference>
<feature type="compositionally biased region" description="Basic and acidic residues" evidence="1">
    <location>
        <begin position="206"/>
        <end position="221"/>
    </location>
</feature>
<dbReference type="KEGG" id="ehx:EMIHUDRAFT_454946"/>